<sequence length="451" mass="51625">MFVAFIGFNQNKGCDFMRKCILVLGMHRSGTSALAGILDRTGIHLGPELLPPGPDNPKGYYENKHINLFNEKILKQVGSSWDDLFFSDDQIHQVLEHEDELKSVISEQFGDRPVFAIKDPRICLLFPLYERVLKTLGADIHVLMAFRHPLEAARSLEKRNGFSIEKGLLLWAGHFLRAEYHSRPYGRIWIDFDDLVKNPCLAADQISGKWGLGLSDAIARRKKEIEDFIDPGLKHHHVSPGKVPGNQTSGDDTADGVPDFIQKILKFRNDFDSVLALETLDSLRREFSRYEALLHPPELKKLPGTIHTNKKIMTKQAETLKANEKIRTRQAETLQVNEKTIAKQAESLEANQKTMARQAQTLQDKENILARQSNALESKKKAIAEQSQILRAKKLRIQDMENSLSWRLSKKCLNFGQRLFFMRPIISKAMSFDKWLKARRDVRIPPEKKRL</sequence>
<dbReference type="InterPro" id="IPR027417">
    <property type="entry name" value="P-loop_NTPase"/>
</dbReference>
<feature type="coiled-coil region" evidence="1">
    <location>
        <begin position="331"/>
        <end position="382"/>
    </location>
</feature>
<proteinExistence type="predicted"/>
<dbReference type="AlphaFoldDB" id="A0A484HCW6"/>
<keyword evidence="1" id="KW-0175">Coiled coil</keyword>
<protein>
    <recommendedName>
        <fullName evidence="3">Sulfotransferase family protein</fullName>
    </recommendedName>
</protein>
<gene>
    <name evidence="2" type="ORF">EPICR_100049</name>
</gene>
<evidence type="ECO:0000313" key="2">
    <source>
        <dbReference type="EMBL" id="VEN73004.1"/>
    </source>
</evidence>
<evidence type="ECO:0008006" key="3">
    <source>
        <dbReference type="Google" id="ProtNLM"/>
    </source>
</evidence>
<dbReference type="Gene3D" id="3.40.50.300">
    <property type="entry name" value="P-loop containing nucleotide triphosphate hydrolases"/>
    <property type="match status" value="1"/>
</dbReference>
<reference evidence="2" key="1">
    <citation type="submission" date="2019-01" db="EMBL/GenBank/DDBJ databases">
        <authorList>
            <consortium name="Genoscope - CEA"/>
            <person name="William W."/>
        </authorList>
    </citation>
    <scope>NUCLEOTIDE SEQUENCE</scope>
    <source>
        <strain evidence="2">CR-1</strain>
    </source>
</reference>
<name>A0A484HCW6_9BACT</name>
<dbReference type="EMBL" id="CAACVI010000002">
    <property type="protein sequence ID" value="VEN73004.1"/>
    <property type="molecule type" value="Genomic_DNA"/>
</dbReference>
<dbReference type="SUPFAM" id="SSF52540">
    <property type="entry name" value="P-loop containing nucleoside triphosphate hydrolases"/>
    <property type="match status" value="1"/>
</dbReference>
<accession>A0A484HCW6</accession>
<dbReference type="InterPro" id="IPR014556">
    <property type="entry name" value="UCP029407"/>
</dbReference>
<organism evidence="2">
    <name type="scientific">uncultured Desulfobacteraceae bacterium</name>
    <dbReference type="NCBI Taxonomy" id="218296"/>
    <lineage>
        <taxon>Bacteria</taxon>
        <taxon>Pseudomonadati</taxon>
        <taxon>Thermodesulfobacteriota</taxon>
        <taxon>Desulfobacteria</taxon>
        <taxon>Desulfobacterales</taxon>
        <taxon>Desulfobacteraceae</taxon>
        <taxon>environmental samples</taxon>
    </lineage>
</organism>
<evidence type="ECO:0000256" key="1">
    <source>
        <dbReference type="SAM" id="Coils"/>
    </source>
</evidence>
<dbReference type="PIRSF" id="PIRSF029407">
    <property type="entry name" value="UCP029407"/>
    <property type="match status" value="1"/>
</dbReference>